<keyword evidence="3" id="KW-1185">Reference proteome</keyword>
<gene>
    <name evidence="2" type="ORF">OGAPHI_003596</name>
</gene>
<dbReference type="RefSeq" id="XP_046060616.1">
    <property type="nucleotide sequence ID" value="XM_046204586.1"/>
</dbReference>
<evidence type="ECO:0000313" key="2">
    <source>
        <dbReference type="EMBL" id="KAH3665412.1"/>
    </source>
</evidence>
<dbReference type="EMBL" id="JAEUBE010000295">
    <property type="protein sequence ID" value="KAH3665412.1"/>
    <property type="molecule type" value="Genomic_DNA"/>
</dbReference>
<dbReference type="Proteomes" id="UP000769157">
    <property type="component" value="Unassembled WGS sequence"/>
</dbReference>
<comment type="caution">
    <text evidence="2">The sequence shown here is derived from an EMBL/GenBank/DDBJ whole genome shotgun (WGS) entry which is preliminary data.</text>
</comment>
<reference evidence="2" key="2">
    <citation type="submission" date="2021-01" db="EMBL/GenBank/DDBJ databases">
        <authorList>
            <person name="Schikora-Tamarit M.A."/>
        </authorList>
    </citation>
    <scope>NUCLEOTIDE SEQUENCE</scope>
    <source>
        <strain evidence="2">CBS6075</strain>
    </source>
</reference>
<organism evidence="2 3">
    <name type="scientific">Ogataea philodendri</name>
    <dbReference type="NCBI Taxonomy" id="1378263"/>
    <lineage>
        <taxon>Eukaryota</taxon>
        <taxon>Fungi</taxon>
        <taxon>Dikarya</taxon>
        <taxon>Ascomycota</taxon>
        <taxon>Saccharomycotina</taxon>
        <taxon>Pichiomycetes</taxon>
        <taxon>Pichiales</taxon>
        <taxon>Pichiaceae</taxon>
        <taxon>Ogataea</taxon>
    </lineage>
</organism>
<feature type="compositionally biased region" description="Polar residues" evidence="1">
    <location>
        <begin position="99"/>
        <end position="108"/>
    </location>
</feature>
<feature type="region of interest" description="Disordered" evidence="1">
    <location>
        <begin position="96"/>
        <end position="119"/>
    </location>
</feature>
<proteinExistence type="predicted"/>
<evidence type="ECO:0000313" key="3">
    <source>
        <dbReference type="Proteomes" id="UP000769157"/>
    </source>
</evidence>
<accession>A0A9P8P5N7</accession>
<evidence type="ECO:0000256" key="1">
    <source>
        <dbReference type="SAM" id="MobiDB-lite"/>
    </source>
</evidence>
<dbReference type="GeneID" id="70235561"/>
<protein>
    <submittedName>
        <fullName evidence="2">Uncharacterized protein</fullName>
    </submittedName>
</protein>
<dbReference type="AlphaFoldDB" id="A0A9P8P5N7"/>
<reference evidence="2" key="1">
    <citation type="journal article" date="2021" name="Open Biol.">
        <title>Shared evolutionary footprints suggest mitochondrial oxidative damage underlies multiple complex I losses in fungi.</title>
        <authorList>
            <person name="Schikora-Tamarit M.A."/>
            <person name="Marcet-Houben M."/>
            <person name="Nosek J."/>
            <person name="Gabaldon T."/>
        </authorList>
    </citation>
    <scope>NUCLEOTIDE SEQUENCE</scope>
    <source>
        <strain evidence="2">CBS6075</strain>
    </source>
</reference>
<name>A0A9P8P5N7_9ASCO</name>
<sequence length="174" mass="19239">MIAALPATEPRILKKSITPNFFFPGSSKPGISLACKHSPDLQFNVMYGSPKTFVIRSFMLGSENLQSLSATLHEKSPGPAMVSEPLESLTGRLFPSARLPQTGSEQSSPPNPWRHSHLPENGLQVENCLHSKLGRLQLKHGGHLSSLSLDTSEYWSDDENRFELPIWGDESPFE</sequence>